<evidence type="ECO:0000256" key="8">
    <source>
        <dbReference type="ARBA" id="ARBA00022989"/>
    </source>
</evidence>
<organism evidence="19 20">
    <name type="scientific">Kazachstania africana (strain ATCC 22294 / BCRC 22015 / CBS 2517 / CECT 1963 / NBRC 1671 / NRRL Y-8276)</name>
    <name type="common">Yeast</name>
    <name type="synonym">Kluyveromyces africanus</name>
    <dbReference type="NCBI Taxonomy" id="1071382"/>
    <lineage>
        <taxon>Eukaryota</taxon>
        <taxon>Fungi</taxon>
        <taxon>Dikarya</taxon>
        <taxon>Ascomycota</taxon>
        <taxon>Saccharomycotina</taxon>
        <taxon>Saccharomycetes</taxon>
        <taxon>Saccharomycetales</taxon>
        <taxon>Saccharomycetaceae</taxon>
        <taxon>Kazachstania</taxon>
    </lineage>
</organism>
<evidence type="ECO:0000256" key="7">
    <source>
        <dbReference type="ARBA" id="ARBA00022982"/>
    </source>
</evidence>
<keyword evidence="9" id="KW-0560">Oxidoreductase</keyword>
<evidence type="ECO:0000256" key="11">
    <source>
        <dbReference type="ARBA" id="ARBA00023136"/>
    </source>
</evidence>
<feature type="domain" description="FAD-binding 8" evidence="17">
    <location>
        <begin position="261"/>
        <end position="321"/>
    </location>
</feature>
<dbReference type="RefSeq" id="XP_003955894.1">
    <property type="nucleotide sequence ID" value="XM_003955845.1"/>
</dbReference>
<evidence type="ECO:0000256" key="6">
    <source>
        <dbReference type="ARBA" id="ARBA00022857"/>
    </source>
</evidence>
<feature type="transmembrane region" description="Helical" evidence="15">
    <location>
        <begin position="134"/>
        <end position="155"/>
    </location>
</feature>
<evidence type="ECO:0000256" key="10">
    <source>
        <dbReference type="ARBA" id="ARBA00023065"/>
    </source>
</evidence>
<evidence type="ECO:0000256" key="1">
    <source>
        <dbReference type="ARBA" id="ARBA00004141"/>
    </source>
</evidence>
<accession>H2AQV9</accession>
<evidence type="ECO:0000256" key="12">
    <source>
        <dbReference type="ARBA" id="ARBA00037386"/>
    </source>
</evidence>
<keyword evidence="7" id="KW-0249">Electron transport</keyword>
<dbReference type="eggNOG" id="KOG0039">
    <property type="taxonomic scope" value="Eukaryota"/>
</dbReference>
<dbReference type="PANTHER" id="PTHR11972:SF198">
    <property type="entry name" value="METALLOREDUCTASE AIM14-RELATED"/>
    <property type="match status" value="1"/>
</dbReference>
<dbReference type="Gene3D" id="3.40.50.80">
    <property type="entry name" value="Nucleotide-binding domain of ferredoxin-NADP reductase (FNR) module"/>
    <property type="match status" value="1"/>
</dbReference>
<dbReference type="GeneID" id="13883299"/>
<dbReference type="SUPFAM" id="SSF52343">
    <property type="entry name" value="Ferredoxin reductase-like, C-terminal NADP-linked domain"/>
    <property type="match status" value="1"/>
</dbReference>
<dbReference type="PANTHER" id="PTHR11972">
    <property type="entry name" value="NADPH OXIDASE"/>
    <property type="match status" value="1"/>
</dbReference>
<dbReference type="Pfam" id="PF08022">
    <property type="entry name" value="FAD_binding_8"/>
    <property type="match status" value="1"/>
</dbReference>
<feature type="transmembrane region" description="Helical" evidence="15">
    <location>
        <begin position="98"/>
        <end position="114"/>
    </location>
</feature>
<dbReference type="KEGG" id="kaf:KAFR_0B04620"/>
<reference evidence="19 20" key="1">
    <citation type="journal article" date="2011" name="Proc. Natl. Acad. Sci. U.S.A.">
        <title>Evolutionary erosion of yeast sex chromosomes by mating-type switching accidents.</title>
        <authorList>
            <person name="Gordon J.L."/>
            <person name="Armisen D."/>
            <person name="Proux-Wera E."/>
            <person name="Oheigeartaigh S.S."/>
            <person name="Byrne K.P."/>
            <person name="Wolfe K.H."/>
        </authorList>
    </citation>
    <scope>NUCLEOTIDE SEQUENCE [LARGE SCALE GENOMIC DNA]</scope>
    <source>
        <strain evidence="20">ATCC 22294 / BCRC 22015 / CBS 2517 / CECT 1963 / NBRC 1671 / NRRL Y-8276</strain>
    </source>
</reference>
<evidence type="ECO:0000256" key="3">
    <source>
        <dbReference type="ARBA" id="ARBA00022630"/>
    </source>
</evidence>
<dbReference type="InterPro" id="IPR013121">
    <property type="entry name" value="Fe_red_NAD-bd_6"/>
</dbReference>
<keyword evidence="20" id="KW-1185">Reference proteome</keyword>
<dbReference type="HOGENOM" id="CLU_036508_0_0_1"/>
<dbReference type="FunCoup" id="H2AQV9">
    <property type="interactions" value="24"/>
</dbReference>
<dbReference type="Proteomes" id="UP000005220">
    <property type="component" value="Chromosome 2"/>
</dbReference>
<keyword evidence="3" id="KW-0285">Flavoprotein</keyword>
<gene>
    <name evidence="19" type="primary">KAFR0B04620</name>
    <name evidence="19" type="ORF">KAFR_0B04620</name>
</gene>
<evidence type="ECO:0000259" key="17">
    <source>
        <dbReference type="Pfam" id="PF08022"/>
    </source>
</evidence>
<feature type="domain" description="Ferric reductase NAD binding" evidence="18">
    <location>
        <begin position="350"/>
        <end position="472"/>
    </location>
</feature>
<dbReference type="GO" id="GO:0005886">
    <property type="term" value="C:plasma membrane"/>
    <property type="evidence" value="ECO:0007669"/>
    <property type="project" value="TreeGrafter"/>
</dbReference>
<dbReference type="InterPro" id="IPR013130">
    <property type="entry name" value="Fe3_Rdtase_TM_dom"/>
</dbReference>
<keyword evidence="6" id="KW-0521">NADP</keyword>
<dbReference type="GO" id="GO:0033215">
    <property type="term" value="P:reductive iron assimilation"/>
    <property type="evidence" value="ECO:0007669"/>
    <property type="project" value="TreeGrafter"/>
</dbReference>
<dbReference type="SFLD" id="SFLDF00463">
    <property type="entry name" value="AIM14"/>
    <property type="match status" value="1"/>
</dbReference>
<evidence type="ECO:0000259" key="18">
    <source>
        <dbReference type="Pfam" id="PF08030"/>
    </source>
</evidence>
<dbReference type="GO" id="GO:0006915">
    <property type="term" value="P:apoptotic process"/>
    <property type="evidence" value="ECO:0007669"/>
    <property type="project" value="EnsemblFungi"/>
</dbReference>
<feature type="domain" description="Ferric oxidoreductase" evidence="16">
    <location>
        <begin position="98"/>
        <end position="212"/>
    </location>
</feature>
<dbReference type="GO" id="GO:0097038">
    <property type="term" value="C:perinuclear endoplasmic reticulum"/>
    <property type="evidence" value="ECO:0007669"/>
    <property type="project" value="EnsemblFungi"/>
</dbReference>
<dbReference type="InterPro" id="IPR050369">
    <property type="entry name" value="RBOH/FRE"/>
</dbReference>
<dbReference type="InterPro" id="IPR013112">
    <property type="entry name" value="FAD-bd_8"/>
</dbReference>
<feature type="transmembrane region" description="Helical" evidence="15">
    <location>
        <begin position="65"/>
        <end position="86"/>
    </location>
</feature>
<dbReference type="Pfam" id="PF01794">
    <property type="entry name" value="Ferric_reduct"/>
    <property type="match status" value="1"/>
</dbReference>
<evidence type="ECO:0000256" key="9">
    <source>
        <dbReference type="ARBA" id="ARBA00023002"/>
    </source>
</evidence>
<evidence type="ECO:0000256" key="13">
    <source>
        <dbReference type="ARBA" id="ARBA00038065"/>
    </source>
</evidence>
<evidence type="ECO:0000256" key="15">
    <source>
        <dbReference type="SAM" id="Phobius"/>
    </source>
</evidence>
<comment type="subcellular location">
    <subcellularLocation>
        <location evidence="1">Membrane</location>
        <topology evidence="1">Multi-pass membrane protein</topology>
    </subcellularLocation>
</comment>
<proteinExistence type="inferred from homology"/>
<dbReference type="CDD" id="cd06186">
    <property type="entry name" value="NOX_Duox_like_FAD_NADP"/>
    <property type="match status" value="1"/>
</dbReference>
<keyword evidence="11 15" id="KW-0472">Membrane</keyword>
<keyword evidence="5" id="KW-0274">FAD</keyword>
<keyword evidence="10" id="KW-0406">Ion transport</keyword>
<name>H2AQV9_KAZAF</name>
<evidence type="ECO:0000256" key="2">
    <source>
        <dbReference type="ARBA" id="ARBA00022448"/>
    </source>
</evidence>
<keyword evidence="4 15" id="KW-0812">Transmembrane</keyword>
<sequence length="487" mass="56414">MTQAIDSKHLLLWKRHGEEHFANVKYGYWVLLVSIAYICVLFVIRRFRKINNNIHKSDLFWSQLYSVNPFLHLSLILVPSFLLFYYPHGNLSLYSKRLGRLSYVLVSLNLFLGLKPSLLQGYTYNDFVPLHKWLSRAIIIIAMIHALGFLVKWSMDEQVSFVAKISNIWNLLGVIVLLSAFLLIFISIKPIRTRYYALFYIVHNIVDFLLVTVIPLHARPGVTMPYFLLNLVLISCHIILRIKNTKQFKISSRIDGISQSSNLTVIKLPRNLLPSNFPPGTHIRVSPYTKYHPLYWLVPSHPYSIASLSEGDEIILILNESTFKFEDTETYLLQDYFPANLPLESLSNCEKTLIVCGGSGISFGMPVFNFLQKMNSKQIVRLIWITKRFEDFKFLSSLVNLELGKDMEVYVTENIKDGLVSHAEDFEMDLLVNNRRINWETDLLEFTGEDINEKSWMICCGPEGLISDAQKFASKRNINVYKEFYNL</sequence>
<dbReference type="AlphaFoldDB" id="H2AQV9"/>
<comment type="similarity">
    <text evidence="13">Belongs to the ferric reductase (FRE) family. AIM14 subfamily.</text>
</comment>
<evidence type="ECO:0000256" key="4">
    <source>
        <dbReference type="ARBA" id="ARBA00022692"/>
    </source>
</evidence>
<comment type="function">
    <text evidence="12">Probable cell surface metalloreductase. May be involved in iron or copper homeostasis.</text>
</comment>
<dbReference type="InParanoid" id="H2AQV9"/>
<keyword evidence="8 15" id="KW-1133">Transmembrane helix</keyword>
<dbReference type="GO" id="GO:0000293">
    <property type="term" value="F:ferric-chelate reductase activity"/>
    <property type="evidence" value="ECO:0007669"/>
    <property type="project" value="TreeGrafter"/>
</dbReference>
<dbReference type="OrthoDB" id="17725at2759"/>
<evidence type="ECO:0000256" key="14">
    <source>
        <dbReference type="ARBA" id="ARBA00039704"/>
    </source>
</evidence>
<dbReference type="InterPro" id="IPR039261">
    <property type="entry name" value="FNR_nucleotide-bd"/>
</dbReference>
<evidence type="ECO:0000313" key="19">
    <source>
        <dbReference type="EMBL" id="CCF56759.1"/>
    </source>
</evidence>
<feature type="transmembrane region" description="Helical" evidence="15">
    <location>
        <begin position="26"/>
        <end position="44"/>
    </location>
</feature>
<feature type="transmembrane region" description="Helical" evidence="15">
    <location>
        <begin position="167"/>
        <end position="188"/>
    </location>
</feature>
<dbReference type="GO" id="GO:0016175">
    <property type="term" value="F:superoxide-generating NAD(P)H oxidase activity"/>
    <property type="evidence" value="ECO:0007669"/>
    <property type="project" value="EnsemblFungi"/>
</dbReference>
<feature type="transmembrane region" description="Helical" evidence="15">
    <location>
        <begin position="195"/>
        <end position="218"/>
    </location>
</feature>
<keyword evidence="2" id="KW-0813">Transport</keyword>
<dbReference type="SFLD" id="SFLDG01168">
    <property type="entry name" value="Ferric_reductase_subgroup_(FRE"/>
    <property type="match status" value="1"/>
</dbReference>
<dbReference type="Pfam" id="PF08030">
    <property type="entry name" value="NAD_binding_6"/>
    <property type="match status" value="1"/>
</dbReference>
<dbReference type="SFLD" id="SFLDS00052">
    <property type="entry name" value="Ferric_Reductase_Domain"/>
    <property type="match status" value="1"/>
</dbReference>
<evidence type="ECO:0000313" key="20">
    <source>
        <dbReference type="Proteomes" id="UP000005220"/>
    </source>
</evidence>
<evidence type="ECO:0000259" key="16">
    <source>
        <dbReference type="Pfam" id="PF01794"/>
    </source>
</evidence>
<evidence type="ECO:0000256" key="5">
    <source>
        <dbReference type="ARBA" id="ARBA00022827"/>
    </source>
</evidence>
<dbReference type="GO" id="GO:0032956">
    <property type="term" value="P:regulation of actin cytoskeleton organization"/>
    <property type="evidence" value="ECO:0007669"/>
    <property type="project" value="EnsemblFungi"/>
</dbReference>
<protein>
    <recommendedName>
        <fullName evidence="14">Probable metalloreductase AIM14</fullName>
    </recommendedName>
</protein>
<feature type="transmembrane region" description="Helical" evidence="15">
    <location>
        <begin position="224"/>
        <end position="242"/>
    </location>
</feature>
<dbReference type="EMBL" id="HE650822">
    <property type="protein sequence ID" value="CCF56759.1"/>
    <property type="molecule type" value="Genomic_DNA"/>
</dbReference>